<evidence type="ECO:0000256" key="1">
    <source>
        <dbReference type="ARBA" id="ARBA00023015"/>
    </source>
</evidence>
<reference evidence="6" key="1">
    <citation type="submission" date="2016-10" db="EMBL/GenBank/DDBJ databases">
        <authorList>
            <person name="Varghese N."/>
            <person name="Submissions S."/>
        </authorList>
    </citation>
    <scope>NUCLEOTIDE SEQUENCE [LARGE SCALE GENOMIC DNA]</scope>
    <source>
        <strain evidence="6">DSM 19181</strain>
    </source>
</reference>
<dbReference type="PANTHER" id="PTHR42756:SF1">
    <property type="entry name" value="TRANSCRIPTIONAL REPRESSOR OF EMRAB OPERON"/>
    <property type="match status" value="1"/>
</dbReference>
<dbReference type="PANTHER" id="PTHR42756">
    <property type="entry name" value="TRANSCRIPTIONAL REGULATOR, MARR"/>
    <property type="match status" value="1"/>
</dbReference>
<dbReference type="GO" id="GO:0003677">
    <property type="term" value="F:DNA binding"/>
    <property type="evidence" value="ECO:0007669"/>
    <property type="project" value="UniProtKB-KW"/>
</dbReference>
<dbReference type="SUPFAM" id="SSF46785">
    <property type="entry name" value="Winged helix' DNA-binding domain"/>
    <property type="match status" value="1"/>
</dbReference>
<dbReference type="InterPro" id="IPR023187">
    <property type="entry name" value="Tscrpt_reg_MarR-type_CS"/>
</dbReference>
<keyword evidence="1" id="KW-0805">Transcription regulation</keyword>
<name>A0A1G9DBN2_9LACT</name>
<dbReference type="GO" id="GO:0003700">
    <property type="term" value="F:DNA-binding transcription factor activity"/>
    <property type="evidence" value="ECO:0007669"/>
    <property type="project" value="InterPro"/>
</dbReference>
<dbReference type="InterPro" id="IPR036388">
    <property type="entry name" value="WH-like_DNA-bd_sf"/>
</dbReference>
<accession>A0A1G9DBN2</accession>
<sequence length="147" mass="16650">MNDNKDQLKALTILLKASSSVEKVVKNDMASYGLNATEFSVLELLFNKGRQPIQMIGKQILLASSSITYVVDRLEEKGFVDRVADKFDRRVTFCELTQEGNSLMKEIFPKHADKIAEIFEECTLEEIKTLQNTLKKVGYKAVSLQDN</sequence>
<dbReference type="RefSeq" id="WP_091268040.1">
    <property type="nucleotide sequence ID" value="NZ_FNFK01000043.1"/>
</dbReference>
<dbReference type="OrthoDB" id="9799747at2"/>
<dbReference type="Pfam" id="PF01047">
    <property type="entry name" value="MarR"/>
    <property type="match status" value="1"/>
</dbReference>
<evidence type="ECO:0000313" key="6">
    <source>
        <dbReference type="Proteomes" id="UP000199433"/>
    </source>
</evidence>
<dbReference type="SMART" id="SM00347">
    <property type="entry name" value="HTH_MARR"/>
    <property type="match status" value="1"/>
</dbReference>
<dbReference type="InterPro" id="IPR000835">
    <property type="entry name" value="HTH_MarR-typ"/>
</dbReference>
<evidence type="ECO:0000256" key="2">
    <source>
        <dbReference type="ARBA" id="ARBA00023125"/>
    </source>
</evidence>
<dbReference type="Proteomes" id="UP000199433">
    <property type="component" value="Unassembled WGS sequence"/>
</dbReference>
<keyword evidence="3" id="KW-0804">Transcription</keyword>
<dbReference type="AlphaFoldDB" id="A0A1G9DBN2"/>
<feature type="domain" description="HTH marR-type" evidence="4">
    <location>
        <begin position="7"/>
        <end position="139"/>
    </location>
</feature>
<dbReference type="PRINTS" id="PR00598">
    <property type="entry name" value="HTHMARR"/>
</dbReference>
<proteinExistence type="predicted"/>
<organism evidence="5 6">
    <name type="scientific">Alkalibacterium thalassium</name>
    <dbReference type="NCBI Taxonomy" id="426701"/>
    <lineage>
        <taxon>Bacteria</taxon>
        <taxon>Bacillati</taxon>
        <taxon>Bacillota</taxon>
        <taxon>Bacilli</taxon>
        <taxon>Lactobacillales</taxon>
        <taxon>Carnobacteriaceae</taxon>
        <taxon>Alkalibacterium</taxon>
    </lineage>
</organism>
<protein>
    <submittedName>
        <fullName evidence="5">MarR family transcriptional regulator, 2-MHQ and catechol-resistance regulon repressor</fullName>
    </submittedName>
</protein>
<dbReference type="EMBL" id="FNFK01000043">
    <property type="protein sequence ID" value="SDK61260.1"/>
    <property type="molecule type" value="Genomic_DNA"/>
</dbReference>
<keyword evidence="2" id="KW-0238">DNA-binding</keyword>
<evidence type="ECO:0000256" key="3">
    <source>
        <dbReference type="ARBA" id="ARBA00023163"/>
    </source>
</evidence>
<dbReference type="PROSITE" id="PS50995">
    <property type="entry name" value="HTH_MARR_2"/>
    <property type="match status" value="1"/>
</dbReference>
<keyword evidence="6" id="KW-1185">Reference proteome</keyword>
<gene>
    <name evidence="5" type="ORF">SAMN04488098_10433</name>
</gene>
<dbReference type="STRING" id="426701.SAMN04488098_10433"/>
<dbReference type="PROSITE" id="PS01117">
    <property type="entry name" value="HTH_MARR_1"/>
    <property type="match status" value="1"/>
</dbReference>
<dbReference type="InterPro" id="IPR036390">
    <property type="entry name" value="WH_DNA-bd_sf"/>
</dbReference>
<evidence type="ECO:0000313" key="5">
    <source>
        <dbReference type="EMBL" id="SDK61260.1"/>
    </source>
</evidence>
<evidence type="ECO:0000259" key="4">
    <source>
        <dbReference type="PROSITE" id="PS50995"/>
    </source>
</evidence>
<dbReference type="Gene3D" id="1.10.10.10">
    <property type="entry name" value="Winged helix-like DNA-binding domain superfamily/Winged helix DNA-binding domain"/>
    <property type="match status" value="1"/>
</dbReference>